<evidence type="ECO:0000313" key="2">
    <source>
        <dbReference type="EMBL" id="GAH04529.1"/>
    </source>
</evidence>
<feature type="non-terminal residue" evidence="2">
    <location>
        <position position="76"/>
    </location>
</feature>
<protein>
    <recommendedName>
        <fullName evidence="1">YrdC-like domain-containing protein</fullName>
    </recommendedName>
</protein>
<dbReference type="SUPFAM" id="SSF55821">
    <property type="entry name" value="YrdC/RibB"/>
    <property type="match status" value="1"/>
</dbReference>
<dbReference type="Gene3D" id="3.30.110.120">
    <property type="match status" value="1"/>
</dbReference>
<feature type="domain" description="YrdC-like" evidence="1">
    <location>
        <begin position="1"/>
        <end position="58"/>
    </location>
</feature>
<evidence type="ECO:0000259" key="1">
    <source>
        <dbReference type="Pfam" id="PF01300"/>
    </source>
</evidence>
<dbReference type="PANTHER" id="PTHR42959:SF1">
    <property type="entry name" value="CARBAMOYLTRANSFERASE HYPF"/>
    <property type="match status" value="1"/>
</dbReference>
<accession>X1DHP9</accession>
<organism evidence="2">
    <name type="scientific">marine sediment metagenome</name>
    <dbReference type="NCBI Taxonomy" id="412755"/>
    <lineage>
        <taxon>unclassified sequences</taxon>
        <taxon>metagenomes</taxon>
        <taxon>ecological metagenomes</taxon>
    </lineage>
</organism>
<dbReference type="AlphaFoldDB" id="X1DHP9"/>
<dbReference type="EMBL" id="BART01024508">
    <property type="protein sequence ID" value="GAH04529.1"/>
    <property type="molecule type" value="Genomic_DNA"/>
</dbReference>
<dbReference type="GO" id="GO:0016743">
    <property type="term" value="F:carboxyl- or carbamoyltransferase activity"/>
    <property type="evidence" value="ECO:0007669"/>
    <property type="project" value="TreeGrafter"/>
</dbReference>
<proteinExistence type="predicted"/>
<dbReference type="InterPro" id="IPR017945">
    <property type="entry name" value="DHBP_synth_RibB-like_a/b_dom"/>
</dbReference>
<dbReference type="PANTHER" id="PTHR42959">
    <property type="entry name" value="CARBAMOYLTRANSFERASE"/>
    <property type="match status" value="1"/>
</dbReference>
<dbReference type="InterPro" id="IPR051060">
    <property type="entry name" value="Carbamoyltrans_HypF-like"/>
</dbReference>
<dbReference type="InterPro" id="IPR006070">
    <property type="entry name" value="Sua5-like_dom"/>
</dbReference>
<dbReference type="GO" id="GO:0008270">
    <property type="term" value="F:zinc ion binding"/>
    <property type="evidence" value="ECO:0007669"/>
    <property type="project" value="TreeGrafter"/>
</dbReference>
<dbReference type="GO" id="GO:0051604">
    <property type="term" value="P:protein maturation"/>
    <property type="evidence" value="ECO:0007669"/>
    <property type="project" value="TreeGrafter"/>
</dbReference>
<dbReference type="Pfam" id="PF01300">
    <property type="entry name" value="Sua5_yciO_yrdC"/>
    <property type="match status" value="1"/>
</dbReference>
<comment type="caution">
    <text evidence="2">The sequence shown here is derived from an EMBL/GenBank/DDBJ whole genome shotgun (WGS) entry which is preliminary data.</text>
</comment>
<sequence length="76" mass="8773">MTSGNISEEPIAAKNSEAHDKLGNICDYFLIHNRDIYSRYDDSVIKIFDNKEMILRRARGYSPYPVKLSKDIGKHI</sequence>
<reference evidence="2" key="1">
    <citation type="journal article" date="2014" name="Front. Microbiol.">
        <title>High frequency of phylogenetically diverse reductive dehalogenase-homologous genes in deep subseafloor sedimentary metagenomes.</title>
        <authorList>
            <person name="Kawai M."/>
            <person name="Futagami T."/>
            <person name="Toyoda A."/>
            <person name="Takaki Y."/>
            <person name="Nishi S."/>
            <person name="Hori S."/>
            <person name="Arai W."/>
            <person name="Tsubouchi T."/>
            <person name="Morono Y."/>
            <person name="Uchiyama I."/>
            <person name="Ito T."/>
            <person name="Fujiyama A."/>
            <person name="Inagaki F."/>
            <person name="Takami H."/>
        </authorList>
    </citation>
    <scope>NUCLEOTIDE SEQUENCE</scope>
    <source>
        <strain evidence="2">Expedition CK06-06</strain>
    </source>
</reference>
<name>X1DHP9_9ZZZZ</name>
<gene>
    <name evidence="2" type="ORF">S01H4_44239</name>
</gene>
<dbReference type="GO" id="GO:0003725">
    <property type="term" value="F:double-stranded RNA binding"/>
    <property type="evidence" value="ECO:0007669"/>
    <property type="project" value="InterPro"/>
</dbReference>